<feature type="coiled-coil region" evidence="1">
    <location>
        <begin position="1309"/>
        <end position="1336"/>
    </location>
</feature>
<protein>
    <submittedName>
        <fullName evidence="3">Uncharacterized protein</fullName>
    </submittedName>
</protein>
<feature type="compositionally biased region" description="Polar residues" evidence="2">
    <location>
        <begin position="1482"/>
        <end position="1494"/>
    </location>
</feature>
<feature type="compositionally biased region" description="Polar residues" evidence="2">
    <location>
        <begin position="852"/>
        <end position="862"/>
    </location>
</feature>
<feature type="region of interest" description="Disordered" evidence="2">
    <location>
        <begin position="395"/>
        <end position="434"/>
    </location>
</feature>
<feature type="region of interest" description="Disordered" evidence="2">
    <location>
        <begin position="334"/>
        <end position="381"/>
    </location>
</feature>
<dbReference type="STRING" id="93625.A0A409XP31"/>
<proteinExistence type="predicted"/>
<feature type="region of interest" description="Disordered" evidence="2">
    <location>
        <begin position="1373"/>
        <end position="1447"/>
    </location>
</feature>
<feature type="region of interest" description="Disordered" evidence="2">
    <location>
        <begin position="1077"/>
        <end position="1133"/>
    </location>
</feature>
<feature type="coiled-coil region" evidence="1">
    <location>
        <begin position="1212"/>
        <end position="1282"/>
    </location>
</feature>
<name>A0A409XP31_PSICY</name>
<organism evidence="3 4">
    <name type="scientific">Psilocybe cyanescens</name>
    <dbReference type="NCBI Taxonomy" id="93625"/>
    <lineage>
        <taxon>Eukaryota</taxon>
        <taxon>Fungi</taxon>
        <taxon>Dikarya</taxon>
        <taxon>Basidiomycota</taxon>
        <taxon>Agaricomycotina</taxon>
        <taxon>Agaricomycetes</taxon>
        <taxon>Agaricomycetidae</taxon>
        <taxon>Agaricales</taxon>
        <taxon>Agaricineae</taxon>
        <taxon>Strophariaceae</taxon>
        <taxon>Psilocybe</taxon>
    </lineage>
</organism>
<evidence type="ECO:0000256" key="1">
    <source>
        <dbReference type="SAM" id="Coils"/>
    </source>
</evidence>
<feature type="region of interest" description="Disordered" evidence="2">
    <location>
        <begin position="136"/>
        <end position="175"/>
    </location>
</feature>
<feature type="compositionally biased region" description="Polar residues" evidence="2">
    <location>
        <begin position="201"/>
        <end position="214"/>
    </location>
</feature>
<gene>
    <name evidence="3" type="ORF">CVT25_010365</name>
</gene>
<reference evidence="3 4" key="1">
    <citation type="journal article" date="2018" name="Evol. Lett.">
        <title>Horizontal gene cluster transfer increased hallucinogenic mushroom diversity.</title>
        <authorList>
            <person name="Reynolds H.T."/>
            <person name="Vijayakumar V."/>
            <person name="Gluck-Thaler E."/>
            <person name="Korotkin H.B."/>
            <person name="Matheny P.B."/>
            <person name="Slot J.C."/>
        </authorList>
    </citation>
    <scope>NUCLEOTIDE SEQUENCE [LARGE SCALE GENOMIC DNA]</scope>
    <source>
        <strain evidence="3 4">2631</strain>
    </source>
</reference>
<feature type="region of interest" description="Disordered" evidence="2">
    <location>
        <begin position="193"/>
        <end position="227"/>
    </location>
</feature>
<evidence type="ECO:0000313" key="3">
    <source>
        <dbReference type="EMBL" id="PPQ92532.1"/>
    </source>
</evidence>
<feature type="compositionally biased region" description="Low complexity" evidence="2">
    <location>
        <begin position="575"/>
        <end position="590"/>
    </location>
</feature>
<feature type="compositionally biased region" description="Polar residues" evidence="2">
    <location>
        <begin position="1379"/>
        <end position="1391"/>
    </location>
</feature>
<accession>A0A409XP31</accession>
<evidence type="ECO:0000256" key="2">
    <source>
        <dbReference type="SAM" id="MobiDB-lite"/>
    </source>
</evidence>
<feature type="compositionally biased region" description="Polar residues" evidence="2">
    <location>
        <begin position="712"/>
        <end position="741"/>
    </location>
</feature>
<feature type="compositionally biased region" description="Polar residues" evidence="2">
    <location>
        <begin position="808"/>
        <end position="830"/>
    </location>
</feature>
<dbReference type="InParanoid" id="A0A409XP31"/>
<keyword evidence="4" id="KW-1185">Reference proteome</keyword>
<feature type="region of interest" description="Disordered" evidence="2">
    <location>
        <begin position="712"/>
        <end position="770"/>
    </location>
</feature>
<sequence>MAPLSSFINSKSGRKAKSVIKSPFAYLRGEPSTLPIPPIPVLPPPQSFDSTEVIDINDQGTRYSLDFDGGKPIDEYEKDLVDQQRLPRADSTVSPQVQLDIDLSPDGLTDWFPSSFLRNSTYNAAPAKEQAYVGGSGLRNEVSKQSSSSGSFRELNGKNGAGSLNEDDESYSTSSEDVLANLQAMNPSHFGKLPGYDTFNRLDQSSPKKSTPNPITIPAGSPQTQNNPTIISGDSSTTFSNIGPLSASIDTPASSSISGTTLARALMSNSFVLPHDHRMSRYRSSVNGLTRSDSTTLPRAEHSFGAAYNNDRFSIGPDAPPIPSNAEFLYEPPKKARGSAAIKEKSSQNLKRRSSTGSLNTRNLPDTPSTNSNRPNSVLFSPGVEFDMHAILLRTPEDQKPPSLPRSPLPPTPRLPYSAGPDRTSFTQESLSDKSYQEAIQRFPLDSQLMSPDLTQLSPATSSEGPLSAKNYEDVLNYYSLPDSPAPNISGNTYRPAFSPISEESTSQLSPPTPYRSDKRESIRSQPIGARSPLTGSLRIRGESVPLPRVPSESRMRQQLLPIRERPRSVTQLPSPASAHSSSSFASAGSDLLAPPPISNISNRARSGSAPSPIIVVRDSRDANAYKITITPRLSELGTPTEDAQMVTQEFPETPDAFSPLLTTDANGSSSMMQSLDGHEVMPMASGPLSATLPGRGSLQPTLAQQRLLNRAATTVGNSRQTSISKIRTNRVTGRSGSPSSRRIADIPESPNESPSAVLDQSAPDVDASANSITRKSSIDALVDSPEAVPVELGPIILPTVPDIMRSPSRTASFTQGSDSSSMYTPSIRSESSRRMKSLPSIPVSPLVPSSATSASNASMRSGSPLPVAEPSPPVATTSAPVIPPPPTIPPPSPTPSQKLRPPPIRSRLPPALTITNSNLTMSQRAVAINGGETNSETSPAPFSEEAETSVATIPAPARSLPRPESPVPGSQEITVPNPNSLLYGPKDNSDCASDIFRGTSLGSPPPYYTVVSDTFEQTEIMNSPPGPTFQRIQTFNFGGQSTGVPTTGILSPGSHNAIPGPSTSISEWASITAIDNSNTPLARGDSVISQRSRRRPPLPAGPRRPSQIQLMGGQGSQSYQRDRAGSVSSVASTSLRMQASRNHSEASPAFSPKFHTPAPKWRGYTMEAAKWTFTSSQLQAIVSRAIRQSAEASSIRLLRLEILDNEVPEEIRRLEAQRTDLKTRYKVLAKKRAALFDALTLYMGGADEDNTPYVLRLVDELKEVSINLDKHTEELHSLDGQLAYLDSLTQIHTGSALAMALRKLNASFLKQVADNQALRNQIQALEAERDEAWQQAEFVADEYDRLNDKFDDMSSKRSSRVSAVRKSSVRVSKAGLRTPSQRLSQISSHGSGMHIGLTPSSSKSPLLRLERSIPPVPPIPRRRTLDGLGSPLKSSAALSSTGLTPSSETRALVQAQDELYAMLGLVNPERTIRRSLSFSMLQGNSPSTASAQPPTLRPNPPANSTNSWRRSSLPGDDALAETYNAMAADRNAILATIDMLSSTD</sequence>
<dbReference type="Proteomes" id="UP000283269">
    <property type="component" value="Unassembled WGS sequence"/>
</dbReference>
<feature type="compositionally biased region" description="Pro residues" evidence="2">
    <location>
        <begin position="402"/>
        <end position="414"/>
    </location>
</feature>
<feature type="compositionally biased region" description="Polar residues" evidence="2">
    <location>
        <begin position="972"/>
        <end position="981"/>
    </location>
</feature>
<feature type="region of interest" description="Disordered" evidence="2">
    <location>
        <begin position="801"/>
        <end position="920"/>
    </location>
</feature>
<comment type="caution">
    <text evidence="3">The sequence shown here is derived from an EMBL/GenBank/DDBJ whole genome shotgun (WGS) entry which is preliminary data.</text>
</comment>
<feature type="compositionally biased region" description="Low complexity" evidence="2">
    <location>
        <begin position="838"/>
        <end position="851"/>
    </location>
</feature>
<feature type="compositionally biased region" description="Polar residues" evidence="2">
    <location>
        <begin position="1433"/>
        <end position="1447"/>
    </location>
</feature>
<feature type="compositionally biased region" description="Polar residues" evidence="2">
    <location>
        <begin position="355"/>
        <end position="379"/>
    </location>
</feature>
<feature type="region of interest" description="Disordered" evidence="2">
    <location>
        <begin position="484"/>
        <end position="591"/>
    </location>
</feature>
<feature type="compositionally biased region" description="Pro residues" evidence="2">
    <location>
        <begin position="882"/>
        <end position="905"/>
    </location>
</feature>
<dbReference type="OrthoDB" id="3271284at2759"/>
<feature type="compositionally biased region" description="Polar residues" evidence="2">
    <location>
        <begin position="932"/>
        <end position="941"/>
    </location>
</feature>
<evidence type="ECO:0000313" key="4">
    <source>
        <dbReference type="Proteomes" id="UP000283269"/>
    </source>
</evidence>
<feature type="region of interest" description="Disordered" evidence="2">
    <location>
        <begin position="1482"/>
        <end position="1516"/>
    </location>
</feature>
<dbReference type="EMBL" id="NHYD01001028">
    <property type="protein sequence ID" value="PPQ92532.1"/>
    <property type="molecule type" value="Genomic_DNA"/>
</dbReference>
<keyword evidence="1" id="KW-0175">Coiled coil</keyword>
<feature type="region of interest" description="Disordered" evidence="2">
    <location>
        <begin position="932"/>
        <end position="985"/>
    </location>
</feature>